<dbReference type="AlphaFoldDB" id="A0AAE9ZSC4"/>
<keyword evidence="3" id="KW-1185">Reference proteome</keyword>
<reference evidence="2" key="1">
    <citation type="submission" date="2023-03" db="EMBL/GenBank/DDBJ databases">
        <title>Lomoglobus Profundus gen. nov., sp. nov., a novel member of the phylum Verrucomicrobia, isolated from deep-marine sediment of South China Sea.</title>
        <authorList>
            <person name="Ahmad T."/>
            <person name="Ishaq S.E."/>
            <person name="Wang F."/>
        </authorList>
    </citation>
    <scope>NUCLEOTIDE SEQUENCE</scope>
    <source>
        <strain evidence="2">LMO-M01</strain>
    </source>
</reference>
<proteinExistence type="predicted"/>
<protein>
    <submittedName>
        <fullName evidence="2">DUF692 domain-containing protein</fullName>
    </submittedName>
</protein>
<feature type="compositionally biased region" description="Low complexity" evidence="1">
    <location>
        <begin position="279"/>
        <end position="292"/>
    </location>
</feature>
<evidence type="ECO:0000256" key="1">
    <source>
        <dbReference type="SAM" id="MobiDB-lite"/>
    </source>
</evidence>
<dbReference type="SUPFAM" id="SSF51658">
    <property type="entry name" value="Xylose isomerase-like"/>
    <property type="match status" value="1"/>
</dbReference>
<dbReference type="PANTHER" id="PTHR42194:SF1">
    <property type="entry name" value="UPF0276 PROTEIN HI_1600"/>
    <property type="match status" value="1"/>
</dbReference>
<dbReference type="Proteomes" id="UP001218638">
    <property type="component" value="Chromosome"/>
</dbReference>
<evidence type="ECO:0000313" key="3">
    <source>
        <dbReference type="Proteomes" id="UP001218638"/>
    </source>
</evidence>
<dbReference type="RefSeq" id="WP_330927554.1">
    <property type="nucleotide sequence ID" value="NZ_CP119075.1"/>
</dbReference>
<sequence length="308" mass="34317">MANRFDLPNLGLGIGLRSPHFPYILEHWPQVDWFEVISENYMDSRGKPRAVLDQIAERYPLVMHGVSLSIGSSDPLDFDYLAKLKALAAEVSPVWVSDHLCWTGIAGLNTHDLLPMPLTEDALAHTVERIRIVQDYLERPLVLENPSTYLEFEASTMPDAEFLGRMAAEADCGILLDVNNIYVCARNHGWDPDAYIRTIPADRIIQFHLAGHEDCGTHIIDTHNTNVIDEVWELYRSAHLHTGGDGAATLLEWDADIPPFPVLMAEVAQAKDFMTVARTQPRASSPAAAAPKADGRSFPHPLHIMPTE</sequence>
<dbReference type="EMBL" id="CP119075">
    <property type="protein sequence ID" value="WED63346.1"/>
    <property type="molecule type" value="Genomic_DNA"/>
</dbReference>
<dbReference type="NCBIfam" id="NF003818">
    <property type="entry name" value="PRK05409.1"/>
    <property type="match status" value="1"/>
</dbReference>
<evidence type="ECO:0000313" key="2">
    <source>
        <dbReference type="EMBL" id="WED63346.1"/>
    </source>
</evidence>
<dbReference type="KEGG" id="slom:PXH66_13490"/>
<dbReference type="PANTHER" id="PTHR42194">
    <property type="entry name" value="UPF0276 PROTEIN HI_1600"/>
    <property type="match status" value="1"/>
</dbReference>
<dbReference type="InterPro" id="IPR036237">
    <property type="entry name" value="Xyl_isomerase-like_sf"/>
</dbReference>
<dbReference type="Pfam" id="PF05114">
    <property type="entry name" value="MbnB_TglH_ChrH"/>
    <property type="match status" value="1"/>
</dbReference>
<gene>
    <name evidence="2" type="ORF">PXH66_13490</name>
</gene>
<name>A0AAE9ZSC4_9BACT</name>
<accession>A0AAE9ZSC4</accession>
<dbReference type="InterPro" id="IPR007801">
    <property type="entry name" value="MbnB/TglH/ChrH"/>
</dbReference>
<organism evidence="2 3">
    <name type="scientific">Synoicihabitans lomoniglobus</name>
    <dbReference type="NCBI Taxonomy" id="2909285"/>
    <lineage>
        <taxon>Bacteria</taxon>
        <taxon>Pseudomonadati</taxon>
        <taxon>Verrucomicrobiota</taxon>
        <taxon>Opitutia</taxon>
        <taxon>Opitutales</taxon>
        <taxon>Opitutaceae</taxon>
        <taxon>Synoicihabitans</taxon>
    </lineage>
</organism>
<dbReference type="Gene3D" id="3.20.20.150">
    <property type="entry name" value="Divalent-metal-dependent TIM barrel enzymes"/>
    <property type="match status" value="1"/>
</dbReference>
<feature type="region of interest" description="Disordered" evidence="1">
    <location>
        <begin position="279"/>
        <end position="308"/>
    </location>
</feature>